<keyword evidence="1" id="KW-0067">ATP-binding</keyword>
<sequence length="302" mass="33481">MSKSLIALVSARSARALDDDLLPLLHSLITAGMSAELVDWDDTTINWSRYSVALLRSTWDYTQRLPDFLAWAARTAETTRLLNPLDIVRWNTDKHYLHDLAAAGVPVVSSFFIEPGQSADALPDHDEFVVKPAVGAGSRDAQRYVRSERAVAITHAQRLLDAHRSVLVQPYLHAVDQQGESALLYFNGSYSHSIRKGALLKRGEDATRALFAAEHISARNADADERALAEQTLAAIPFTQPLLYARIDMIRDANNRPCILELELTEPSLYFAFAEGSVQRFAAAIIARLNTLDGAAFPQEKR</sequence>
<dbReference type="PANTHER" id="PTHR39217:SF1">
    <property type="entry name" value="GLUTATHIONE SYNTHETASE"/>
    <property type="match status" value="1"/>
</dbReference>
<dbReference type="Gene3D" id="3.30.470.20">
    <property type="entry name" value="ATP-grasp fold, B domain"/>
    <property type="match status" value="1"/>
</dbReference>
<keyword evidence="4" id="KW-1185">Reference proteome</keyword>
<dbReference type="InterPro" id="IPR011761">
    <property type="entry name" value="ATP-grasp"/>
</dbReference>
<dbReference type="InterPro" id="IPR013815">
    <property type="entry name" value="ATP_grasp_subdomain_1"/>
</dbReference>
<dbReference type="Proteomes" id="UP000291562">
    <property type="component" value="Chromosome"/>
</dbReference>
<dbReference type="GO" id="GO:0003824">
    <property type="term" value="F:catalytic activity"/>
    <property type="evidence" value="ECO:0007669"/>
    <property type="project" value="UniProtKB-ARBA"/>
</dbReference>
<dbReference type="EMBL" id="CP035704">
    <property type="protein sequence ID" value="QBB71835.1"/>
    <property type="molecule type" value="Genomic_DNA"/>
</dbReference>
<dbReference type="InterPro" id="IPR053191">
    <property type="entry name" value="DcsG_Biosynth_Enzyme"/>
</dbReference>
<dbReference type="KEGG" id="xbc:ELE36_16550"/>
<dbReference type="PROSITE" id="PS50975">
    <property type="entry name" value="ATP_GRASP"/>
    <property type="match status" value="1"/>
</dbReference>
<dbReference type="GO" id="GO:0046872">
    <property type="term" value="F:metal ion binding"/>
    <property type="evidence" value="ECO:0007669"/>
    <property type="project" value="InterPro"/>
</dbReference>
<organism evidence="3 4">
    <name type="scientific">Pseudolysobacter antarcticus</name>
    <dbReference type="NCBI Taxonomy" id="2511995"/>
    <lineage>
        <taxon>Bacteria</taxon>
        <taxon>Pseudomonadati</taxon>
        <taxon>Pseudomonadota</taxon>
        <taxon>Gammaproteobacteria</taxon>
        <taxon>Lysobacterales</taxon>
        <taxon>Rhodanobacteraceae</taxon>
        <taxon>Pseudolysobacter</taxon>
    </lineage>
</organism>
<proteinExistence type="predicted"/>
<keyword evidence="1" id="KW-0547">Nucleotide-binding</keyword>
<evidence type="ECO:0000259" key="2">
    <source>
        <dbReference type="PROSITE" id="PS50975"/>
    </source>
</evidence>
<dbReference type="RefSeq" id="WP_129835233.1">
    <property type="nucleotide sequence ID" value="NZ_CP035704.1"/>
</dbReference>
<dbReference type="SUPFAM" id="SSF56059">
    <property type="entry name" value="Glutathione synthetase ATP-binding domain-like"/>
    <property type="match status" value="1"/>
</dbReference>
<accession>A0A411HMX1</accession>
<gene>
    <name evidence="3" type="ORF">ELE36_16550</name>
</gene>
<evidence type="ECO:0000256" key="1">
    <source>
        <dbReference type="PROSITE-ProRule" id="PRU00409"/>
    </source>
</evidence>
<dbReference type="OrthoDB" id="3373978at2"/>
<dbReference type="AlphaFoldDB" id="A0A411HMX1"/>
<evidence type="ECO:0000313" key="4">
    <source>
        <dbReference type="Proteomes" id="UP000291562"/>
    </source>
</evidence>
<reference evidence="3 4" key="1">
    <citation type="submission" date="2019-01" db="EMBL/GenBank/DDBJ databases">
        <title>Pseudolysobacter antarctica gen. nov., sp. nov., isolated from Fildes Peninsula, Antarctica.</title>
        <authorList>
            <person name="Wei Z."/>
            <person name="Peng F."/>
        </authorList>
    </citation>
    <scope>NUCLEOTIDE SEQUENCE [LARGE SCALE GENOMIC DNA]</scope>
    <source>
        <strain evidence="3 4">AQ6-296</strain>
    </source>
</reference>
<dbReference type="Gene3D" id="3.30.1490.20">
    <property type="entry name" value="ATP-grasp fold, A domain"/>
    <property type="match status" value="1"/>
</dbReference>
<name>A0A411HMX1_9GAMM</name>
<evidence type="ECO:0000313" key="3">
    <source>
        <dbReference type="EMBL" id="QBB71835.1"/>
    </source>
</evidence>
<dbReference type="GO" id="GO:0005524">
    <property type="term" value="F:ATP binding"/>
    <property type="evidence" value="ECO:0007669"/>
    <property type="project" value="UniProtKB-UniRule"/>
</dbReference>
<dbReference type="Gene3D" id="3.40.50.20">
    <property type="match status" value="1"/>
</dbReference>
<dbReference type="PANTHER" id="PTHR39217">
    <property type="match status" value="1"/>
</dbReference>
<feature type="domain" description="ATP-grasp" evidence="2">
    <location>
        <begin position="97"/>
        <end position="291"/>
    </location>
</feature>
<protein>
    <recommendedName>
        <fullName evidence="2">ATP-grasp domain-containing protein</fullName>
    </recommendedName>
</protein>